<dbReference type="EMBL" id="JAINUG010000114">
    <property type="protein sequence ID" value="KAJ8395705.1"/>
    <property type="molecule type" value="Genomic_DNA"/>
</dbReference>
<comment type="caution">
    <text evidence="2">The sequence shown here is derived from an EMBL/GenBank/DDBJ whole genome shotgun (WGS) entry which is preliminary data.</text>
</comment>
<organism evidence="2 3">
    <name type="scientific">Aldrovandia affinis</name>
    <dbReference type="NCBI Taxonomy" id="143900"/>
    <lineage>
        <taxon>Eukaryota</taxon>
        <taxon>Metazoa</taxon>
        <taxon>Chordata</taxon>
        <taxon>Craniata</taxon>
        <taxon>Vertebrata</taxon>
        <taxon>Euteleostomi</taxon>
        <taxon>Actinopterygii</taxon>
        <taxon>Neopterygii</taxon>
        <taxon>Teleostei</taxon>
        <taxon>Notacanthiformes</taxon>
        <taxon>Halosauridae</taxon>
        <taxon>Aldrovandia</taxon>
    </lineage>
</organism>
<feature type="compositionally biased region" description="Basic and acidic residues" evidence="1">
    <location>
        <begin position="73"/>
        <end position="85"/>
    </location>
</feature>
<evidence type="ECO:0000256" key="1">
    <source>
        <dbReference type="SAM" id="MobiDB-lite"/>
    </source>
</evidence>
<proteinExistence type="predicted"/>
<feature type="compositionally biased region" description="Basic and acidic residues" evidence="1">
    <location>
        <begin position="92"/>
        <end position="115"/>
    </location>
</feature>
<name>A0AAD7S4B0_9TELE</name>
<sequence length="115" mass="12710">MSTALRRCPPMPRPERQHYYTGRRKLTGGAGRWVQSGGDRPVRGDGDSCSARLSRCLGNAGRWAQPSGARKPSRGDADSSSDRATIEGTLDDPSHRRPKELFRERDCLGTNNAER</sequence>
<evidence type="ECO:0000313" key="3">
    <source>
        <dbReference type="Proteomes" id="UP001221898"/>
    </source>
</evidence>
<feature type="region of interest" description="Disordered" evidence="1">
    <location>
        <begin position="1"/>
        <end position="49"/>
    </location>
</feature>
<keyword evidence="3" id="KW-1185">Reference proteome</keyword>
<dbReference type="Proteomes" id="UP001221898">
    <property type="component" value="Unassembled WGS sequence"/>
</dbReference>
<feature type="region of interest" description="Disordered" evidence="1">
    <location>
        <begin position="61"/>
        <end position="115"/>
    </location>
</feature>
<accession>A0AAD7S4B0</accession>
<evidence type="ECO:0000313" key="2">
    <source>
        <dbReference type="EMBL" id="KAJ8395705.1"/>
    </source>
</evidence>
<reference evidence="2" key="1">
    <citation type="journal article" date="2023" name="Science">
        <title>Genome structures resolve the early diversification of teleost fishes.</title>
        <authorList>
            <person name="Parey E."/>
            <person name="Louis A."/>
            <person name="Montfort J."/>
            <person name="Bouchez O."/>
            <person name="Roques C."/>
            <person name="Iampietro C."/>
            <person name="Lluch J."/>
            <person name="Castinel A."/>
            <person name="Donnadieu C."/>
            <person name="Desvignes T."/>
            <person name="Floi Bucao C."/>
            <person name="Jouanno E."/>
            <person name="Wen M."/>
            <person name="Mejri S."/>
            <person name="Dirks R."/>
            <person name="Jansen H."/>
            <person name="Henkel C."/>
            <person name="Chen W.J."/>
            <person name="Zahm M."/>
            <person name="Cabau C."/>
            <person name="Klopp C."/>
            <person name="Thompson A.W."/>
            <person name="Robinson-Rechavi M."/>
            <person name="Braasch I."/>
            <person name="Lecointre G."/>
            <person name="Bobe J."/>
            <person name="Postlethwait J.H."/>
            <person name="Berthelot C."/>
            <person name="Roest Crollius H."/>
            <person name="Guiguen Y."/>
        </authorList>
    </citation>
    <scope>NUCLEOTIDE SEQUENCE</scope>
    <source>
        <strain evidence="2">NC1722</strain>
    </source>
</reference>
<protein>
    <submittedName>
        <fullName evidence="2">Uncharacterized protein</fullName>
    </submittedName>
</protein>
<dbReference type="AlphaFoldDB" id="A0AAD7S4B0"/>
<gene>
    <name evidence="2" type="ORF">AAFF_G00029420</name>
</gene>